<feature type="domain" description="PurM-like N-terminal" evidence="10">
    <location>
        <begin position="434"/>
        <end position="534"/>
    </location>
</feature>
<reference evidence="13" key="1">
    <citation type="submission" date="2021-02" db="EMBL/GenBank/DDBJ databases">
        <title>PHA producing bacteria isolated from coastal sediment in Guangdong, Shenzhen.</title>
        <authorList>
            <person name="Zheng W."/>
            <person name="Yu S."/>
            <person name="Huang Y."/>
        </authorList>
    </citation>
    <scope>NUCLEOTIDE SEQUENCE</scope>
    <source>
        <strain evidence="13">TN14-10</strain>
    </source>
</reference>
<evidence type="ECO:0000256" key="4">
    <source>
        <dbReference type="ARBA" id="ARBA00022741"/>
    </source>
</evidence>
<evidence type="ECO:0000256" key="1">
    <source>
        <dbReference type="ARBA" id="ARBA00001974"/>
    </source>
</evidence>
<evidence type="ECO:0000256" key="3">
    <source>
        <dbReference type="ARBA" id="ARBA00022679"/>
    </source>
</evidence>
<keyword evidence="2" id="KW-0285">Flavoprotein</keyword>
<dbReference type="EC" id="2.7.9.3" evidence="13"/>
<keyword evidence="5" id="KW-0418">Kinase</keyword>
<dbReference type="EMBL" id="JAFKCZ010000018">
    <property type="protein sequence ID" value="MBN7798727.1"/>
    <property type="molecule type" value="Genomic_DNA"/>
</dbReference>
<feature type="domain" description="FAD/NAD(P)-binding" evidence="12">
    <location>
        <begin position="10"/>
        <end position="308"/>
    </location>
</feature>
<feature type="domain" description="PurM-like C-terminal" evidence="11">
    <location>
        <begin position="558"/>
        <end position="729"/>
    </location>
</feature>
<comment type="cofactor">
    <cofactor evidence="1">
        <name>FAD</name>
        <dbReference type="ChEBI" id="CHEBI:57692"/>
    </cofactor>
</comment>
<dbReference type="SUPFAM" id="SSF51905">
    <property type="entry name" value="FAD/NAD(P)-binding domain"/>
    <property type="match status" value="2"/>
</dbReference>
<dbReference type="InterPro" id="IPR036188">
    <property type="entry name" value="FAD/NAD-bd_sf"/>
</dbReference>
<name>A0A939DJM4_9GAMM</name>
<dbReference type="GO" id="GO:0019646">
    <property type="term" value="P:aerobic electron transport chain"/>
    <property type="evidence" value="ECO:0007669"/>
    <property type="project" value="TreeGrafter"/>
</dbReference>
<dbReference type="Gene3D" id="3.90.650.10">
    <property type="entry name" value="PurM-like C-terminal domain"/>
    <property type="match status" value="1"/>
</dbReference>
<evidence type="ECO:0000259" key="11">
    <source>
        <dbReference type="Pfam" id="PF02769"/>
    </source>
</evidence>
<dbReference type="PANTHER" id="PTHR42913:SF9">
    <property type="entry name" value="SLR1591 PROTEIN"/>
    <property type="match status" value="1"/>
</dbReference>
<dbReference type="InterPro" id="IPR010918">
    <property type="entry name" value="PurM-like_C_dom"/>
</dbReference>
<dbReference type="InterPro" id="IPR036676">
    <property type="entry name" value="PurM-like_C_sf"/>
</dbReference>
<organism evidence="13 14">
    <name type="scientific">Parahaliea mediterranea</name>
    <dbReference type="NCBI Taxonomy" id="651086"/>
    <lineage>
        <taxon>Bacteria</taxon>
        <taxon>Pseudomonadati</taxon>
        <taxon>Pseudomonadota</taxon>
        <taxon>Gammaproteobacteria</taxon>
        <taxon>Cellvibrionales</taxon>
        <taxon>Halieaceae</taxon>
        <taxon>Parahaliea</taxon>
    </lineage>
</organism>
<dbReference type="Pfam" id="PF02769">
    <property type="entry name" value="AIRS_C"/>
    <property type="match status" value="1"/>
</dbReference>
<evidence type="ECO:0000256" key="9">
    <source>
        <dbReference type="ARBA" id="ARBA00023266"/>
    </source>
</evidence>
<dbReference type="InterPro" id="IPR017584">
    <property type="entry name" value="Pyridine_nucleo_diS_OxRdtase_N"/>
</dbReference>
<dbReference type="InterPro" id="IPR051169">
    <property type="entry name" value="NADH-Q_oxidoreductase"/>
</dbReference>
<evidence type="ECO:0000259" key="12">
    <source>
        <dbReference type="Pfam" id="PF07992"/>
    </source>
</evidence>
<dbReference type="InterPro" id="IPR016188">
    <property type="entry name" value="PurM-like_N"/>
</dbReference>
<protein>
    <submittedName>
        <fullName evidence="13">Selenide, water dikinase SelD</fullName>
        <ecNumber evidence="13">2.7.9.3</ecNumber>
    </submittedName>
</protein>
<dbReference type="InterPro" id="IPR036921">
    <property type="entry name" value="PurM-like_N_sf"/>
</dbReference>
<dbReference type="Gene3D" id="3.30.1330.10">
    <property type="entry name" value="PurM-like, N-terminal domain"/>
    <property type="match status" value="1"/>
</dbReference>
<sequence>MRASQPPQRDLVLVGGGHAHALALRMLAMRPLAGLRITLVSPDSHTPYSGMLPGLVAGHYRFEDTHIDLARLCQWAGARFVRASACGLDPANSLLELEGRPPLGWDVLSLDIGSQPELASVPGAARHTVPVKPVAGLWRRWRALRERLDDRGGEPGHIAVVGGGAGSVELVLAMAHALRGRGARFSLVSAAVEPLPGYNARARRAVSRALAAAGVDVICNARVREVRPGRLLLEAGELGPFDEIFWYTGAAPAPWVAASGLQCDRQGFLALRDTLQSVDDERVFGAGDIATQLDHPRPRAGVFAVRQGPVLAHNLRRYLLGQSLREHRPQRRFLSLLSLGERRATADRGPFSATGAWVWRWKDRIDRRFMRRFVDLPRSMPRGHFGSLVELASQEPQMPCGGCGAKLAADDLSAALAALRARYPEHCPPADAADDSARLPVTGGAPILQSLDILRELVSDPFTMGRIAANHALSDLYASGAAPVAALAAVTLPFARPRLQRRDLEQMLAGALEVFSAVDCVLLGGHSLQGTELGLGFAVSGVPIASDGRLLGKRGLRTGDRLLLTKPLGTGVLFAAHMQLRADGRALRAAETMMLQVNLAAARLALEHGARAATDVTGFGLLCHALEMLDPAQGLALDAAALPVLPGARELLDEGVRSTMHAPNRDSARAMGAAVGDDAPPILFDPQTSGGLLIGVAAPAADALLAALRAAGHPRAAIVGTVTEAGGGSAGNEAGNAGAGRLVLA</sequence>
<evidence type="ECO:0000256" key="2">
    <source>
        <dbReference type="ARBA" id="ARBA00022630"/>
    </source>
</evidence>
<dbReference type="AlphaFoldDB" id="A0A939DJM4"/>
<accession>A0A939DJM4</accession>
<keyword evidence="7" id="KW-0067">ATP-binding</keyword>
<dbReference type="NCBIfam" id="TIGR00476">
    <property type="entry name" value="selD"/>
    <property type="match status" value="1"/>
</dbReference>
<keyword evidence="3 13" id="KW-0808">Transferase</keyword>
<evidence type="ECO:0000256" key="6">
    <source>
        <dbReference type="ARBA" id="ARBA00022827"/>
    </source>
</evidence>
<evidence type="ECO:0000259" key="10">
    <source>
        <dbReference type="Pfam" id="PF00586"/>
    </source>
</evidence>
<comment type="caution">
    <text evidence="13">The sequence shown here is derived from an EMBL/GenBank/DDBJ whole genome shotgun (WGS) entry which is preliminary data.</text>
</comment>
<keyword evidence="9" id="KW-0711">Selenium</keyword>
<dbReference type="Proteomes" id="UP000664303">
    <property type="component" value="Unassembled WGS sequence"/>
</dbReference>
<evidence type="ECO:0000256" key="7">
    <source>
        <dbReference type="ARBA" id="ARBA00022840"/>
    </source>
</evidence>
<dbReference type="Pfam" id="PF00586">
    <property type="entry name" value="AIRS"/>
    <property type="match status" value="1"/>
</dbReference>
<dbReference type="InterPro" id="IPR004536">
    <property type="entry name" value="SPS/SelD"/>
</dbReference>
<dbReference type="GO" id="GO:0005524">
    <property type="term" value="F:ATP binding"/>
    <property type="evidence" value="ECO:0007669"/>
    <property type="project" value="UniProtKB-KW"/>
</dbReference>
<evidence type="ECO:0000313" key="14">
    <source>
        <dbReference type="Proteomes" id="UP000664303"/>
    </source>
</evidence>
<dbReference type="GO" id="GO:0003955">
    <property type="term" value="F:NAD(P)H dehydrogenase (quinone) activity"/>
    <property type="evidence" value="ECO:0007669"/>
    <property type="project" value="TreeGrafter"/>
</dbReference>
<evidence type="ECO:0000313" key="13">
    <source>
        <dbReference type="EMBL" id="MBN7798727.1"/>
    </source>
</evidence>
<keyword evidence="8" id="KW-0560">Oxidoreductase</keyword>
<dbReference type="Gene3D" id="3.50.50.100">
    <property type="match status" value="1"/>
</dbReference>
<dbReference type="InterPro" id="IPR023753">
    <property type="entry name" value="FAD/NAD-binding_dom"/>
</dbReference>
<dbReference type="GO" id="GO:0004756">
    <property type="term" value="F:selenide, water dikinase activity"/>
    <property type="evidence" value="ECO:0007669"/>
    <property type="project" value="UniProtKB-EC"/>
</dbReference>
<gene>
    <name evidence="13" type="primary">selD</name>
    <name evidence="13" type="ORF">JYP50_19145</name>
</gene>
<dbReference type="PANTHER" id="PTHR42913">
    <property type="entry name" value="APOPTOSIS-INDUCING FACTOR 1"/>
    <property type="match status" value="1"/>
</dbReference>
<dbReference type="Pfam" id="PF07992">
    <property type="entry name" value="Pyr_redox_2"/>
    <property type="match status" value="1"/>
</dbReference>
<proteinExistence type="predicted"/>
<keyword evidence="6" id="KW-0274">FAD</keyword>
<keyword evidence="14" id="KW-1185">Reference proteome</keyword>
<evidence type="ECO:0000256" key="8">
    <source>
        <dbReference type="ARBA" id="ARBA00023002"/>
    </source>
</evidence>
<dbReference type="RefSeq" id="WP_206562176.1">
    <property type="nucleotide sequence ID" value="NZ_JAFKCZ010000018.1"/>
</dbReference>
<keyword evidence="4" id="KW-0547">Nucleotide-binding</keyword>
<dbReference type="SUPFAM" id="SSF56042">
    <property type="entry name" value="PurM C-terminal domain-like"/>
    <property type="match status" value="1"/>
</dbReference>
<dbReference type="SUPFAM" id="SSF55326">
    <property type="entry name" value="PurM N-terminal domain-like"/>
    <property type="match status" value="1"/>
</dbReference>
<dbReference type="NCBIfam" id="TIGR03169">
    <property type="entry name" value="Nterm_to_SelD"/>
    <property type="match status" value="1"/>
</dbReference>
<evidence type="ECO:0000256" key="5">
    <source>
        <dbReference type="ARBA" id="ARBA00022777"/>
    </source>
</evidence>